<dbReference type="InterPro" id="IPR019910">
    <property type="entry name" value="Lucif-like_OxRdtase_MSMEG_4879"/>
</dbReference>
<dbReference type="SUPFAM" id="SSF51679">
    <property type="entry name" value="Bacterial luciferase-like"/>
    <property type="match status" value="1"/>
</dbReference>
<dbReference type="InterPro" id="IPR011251">
    <property type="entry name" value="Luciferase-like_dom"/>
</dbReference>
<dbReference type="AlphaFoldDB" id="A0A1G8BP89"/>
<evidence type="ECO:0000313" key="3">
    <source>
        <dbReference type="EMBL" id="SDH34979.1"/>
    </source>
</evidence>
<dbReference type="Pfam" id="PF00296">
    <property type="entry name" value="Bac_luciferase"/>
    <property type="match status" value="1"/>
</dbReference>
<evidence type="ECO:0000259" key="2">
    <source>
        <dbReference type="Pfam" id="PF00296"/>
    </source>
</evidence>
<dbReference type="RefSeq" id="WP_090929326.1">
    <property type="nucleotide sequence ID" value="NZ_FNDJ01000002.1"/>
</dbReference>
<accession>A0A1G8BP89</accession>
<evidence type="ECO:0000313" key="4">
    <source>
        <dbReference type="Proteomes" id="UP000199202"/>
    </source>
</evidence>
<keyword evidence="4" id="KW-1185">Reference proteome</keyword>
<dbReference type="Proteomes" id="UP000199202">
    <property type="component" value="Unassembled WGS sequence"/>
</dbReference>
<dbReference type="CDD" id="cd01097">
    <property type="entry name" value="Tetrahydromethanopterin_reductase"/>
    <property type="match status" value="1"/>
</dbReference>
<dbReference type="InterPro" id="IPR036661">
    <property type="entry name" value="Luciferase-like_sf"/>
</dbReference>
<organism evidence="3 4">
    <name type="scientific">Nonomuraea jiangxiensis</name>
    <dbReference type="NCBI Taxonomy" id="633440"/>
    <lineage>
        <taxon>Bacteria</taxon>
        <taxon>Bacillati</taxon>
        <taxon>Actinomycetota</taxon>
        <taxon>Actinomycetes</taxon>
        <taxon>Streptosporangiales</taxon>
        <taxon>Streptosporangiaceae</taxon>
        <taxon>Nonomuraea</taxon>
    </lineage>
</organism>
<reference evidence="3 4" key="1">
    <citation type="submission" date="2016-10" db="EMBL/GenBank/DDBJ databases">
        <authorList>
            <person name="de Groot N.N."/>
        </authorList>
    </citation>
    <scope>NUCLEOTIDE SEQUENCE [LARGE SCALE GENOMIC DNA]</scope>
    <source>
        <strain evidence="3 4">CGMCC 4.6533</strain>
    </source>
</reference>
<name>A0A1G8BP89_9ACTN</name>
<dbReference type="EMBL" id="FNDJ01000002">
    <property type="protein sequence ID" value="SDH34979.1"/>
    <property type="molecule type" value="Genomic_DNA"/>
</dbReference>
<protein>
    <submittedName>
        <fullName evidence="3">F420-dependent oxidoreductase, MSMEG_4879 family</fullName>
    </submittedName>
</protein>
<dbReference type="GO" id="GO:0016705">
    <property type="term" value="F:oxidoreductase activity, acting on paired donors, with incorporation or reduction of molecular oxygen"/>
    <property type="evidence" value="ECO:0007669"/>
    <property type="project" value="InterPro"/>
</dbReference>
<dbReference type="STRING" id="633440.SAMN05421869_10283"/>
<dbReference type="PANTHER" id="PTHR43244">
    <property type="match status" value="1"/>
</dbReference>
<dbReference type="PANTHER" id="PTHR43244:SF1">
    <property type="entry name" value="5,10-METHYLENETETRAHYDROMETHANOPTERIN REDUCTASE"/>
    <property type="match status" value="1"/>
</dbReference>
<evidence type="ECO:0000256" key="1">
    <source>
        <dbReference type="ARBA" id="ARBA00023002"/>
    </source>
</evidence>
<dbReference type="OrthoDB" id="7054907at2"/>
<dbReference type="InterPro" id="IPR050564">
    <property type="entry name" value="F420-G6PD/mer"/>
</dbReference>
<gene>
    <name evidence="3" type="ORF">SAMN05421869_10283</name>
</gene>
<sequence length="226" mass="23927">MDAGRDALLGLGVGNRNTVEQRYGQDYARPAHRMREYLRALRPLLRDGEVSFRGETLVADTGGWLARVPGSVPAPPVLVAAMGPAMLRVTGELADGTITWLAGARTIGDHVAPILHAAAEGNPAPQVIASLPVCVTGEPDEARERAAANLAFYLNVPSYRAVLDREGASSPADVAIVGDERYVERQIARLADAGVTHFVASPAGLTTAQERQRTLELLGALSTRGC</sequence>
<dbReference type="NCBIfam" id="TIGR03564">
    <property type="entry name" value="F420_MSMEG_4879"/>
    <property type="match status" value="1"/>
</dbReference>
<keyword evidence="1" id="KW-0560">Oxidoreductase</keyword>
<dbReference type="Gene3D" id="3.20.20.30">
    <property type="entry name" value="Luciferase-like domain"/>
    <property type="match status" value="1"/>
</dbReference>
<feature type="domain" description="Luciferase-like" evidence="2">
    <location>
        <begin position="7"/>
        <end position="200"/>
    </location>
</feature>
<proteinExistence type="predicted"/>